<evidence type="ECO:0000313" key="2">
    <source>
        <dbReference type="Proteomes" id="UP001244586"/>
    </source>
</evidence>
<reference evidence="1 2" key="1">
    <citation type="submission" date="2023-04" db="EMBL/GenBank/DDBJ databases">
        <title>Acinetobacter johnsonii isolate AYTCM encoding NDM-1, OXA-58 and PER-1.</title>
        <authorList>
            <person name="Tian C."/>
            <person name="Wang S."/>
            <person name="Fan X."/>
            <person name="Xia D."/>
        </authorList>
    </citation>
    <scope>NUCLEOTIDE SEQUENCE [LARGE SCALE GENOMIC DNA]</scope>
    <source>
        <strain evidence="1 2">AYTCM</strain>
    </source>
</reference>
<accession>A0AAJ6ICH7</accession>
<protein>
    <submittedName>
        <fullName evidence="1">Uncharacterized protein</fullName>
    </submittedName>
</protein>
<dbReference type="RefSeq" id="WP_058952025.1">
    <property type="nucleotide sequence ID" value="NZ_CP121776.1"/>
</dbReference>
<dbReference type="Proteomes" id="UP001244586">
    <property type="component" value="Chromosome"/>
</dbReference>
<keyword evidence="2" id="KW-1185">Reference proteome</keyword>
<name>A0AAJ6ICH7_ACIJO</name>
<evidence type="ECO:0000313" key="1">
    <source>
        <dbReference type="EMBL" id="WMG17635.1"/>
    </source>
</evidence>
<sequence length="88" mass="10258">MKFIIYIDDSKLIQRAVDSNQAFHVDVRATYIKSVFLNGEQIRDAFYVDLEKGFLIRIKTDIECRPVMISGELAHEILFGDVTVEYRE</sequence>
<dbReference type="AlphaFoldDB" id="A0AAJ6ICH7"/>
<proteinExistence type="predicted"/>
<organism evidence="1 2">
    <name type="scientific">Acinetobacter johnsonii</name>
    <dbReference type="NCBI Taxonomy" id="40214"/>
    <lineage>
        <taxon>Bacteria</taxon>
        <taxon>Pseudomonadati</taxon>
        <taxon>Pseudomonadota</taxon>
        <taxon>Gammaproteobacteria</taxon>
        <taxon>Moraxellales</taxon>
        <taxon>Moraxellaceae</taxon>
        <taxon>Acinetobacter</taxon>
    </lineage>
</organism>
<gene>
    <name evidence="1" type="ORF">QBJ73_14835</name>
</gene>
<dbReference type="EMBL" id="CP121776">
    <property type="protein sequence ID" value="WMG17635.1"/>
    <property type="molecule type" value="Genomic_DNA"/>
</dbReference>